<evidence type="ECO:0000313" key="3">
    <source>
        <dbReference type="RefSeq" id="XP_021832880.1"/>
    </source>
</evidence>
<dbReference type="Pfam" id="PF07468">
    <property type="entry name" value="Agglutinin"/>
    <property type="match status" value="2"/>
</dbReference>
<protein>
    <submittedName>
        <fullName evidence="3">Uncharacterized protein LOC110772731</fullName>
    </submittedName>
</protein>
<dbReference type="SUPFAM" id="SSF56973">
    <property type="entry name" value="Aerolisin/ETX pore-forming domain"/>
    <property type="match status" value="1"/>
</dbReference>
<organism evidence="2 3">
    <name type="scientific">Prunus avium</name>
    <name type="common">Cherry</name>
    <name type="synonym">Cerasus avium</name>
    <dbReference type="NCBI Taxonomy" id="42229"/>
    <lineage>
        <taxon>Eukaryota</taxon>
        <taxon>Viridiplantae</taxon>
        <taxon>Streptophyta</taxon>
        <taxon>Embryophyta</taxon>
        <taxon>Tracheophyta</taxon>
        <taxon>Spermatophyta</taxon>
        <taxon>Magnoliopsida</taxon>
        <taxon>eudicotyledons</taxon>
        <taxon>Gunneridae</taxon>
        <taxon>Pentapetalae</taxon>
        <taxon>rosids</taxon>
        <taxon>fabids</taxon>
        <taxon>Rosales</taxon>
        <taxon>Rosaceae</taxon>
        <taxon>Amygdaloideae</taxon>
        <taxon>Amygdaleae</taxon>
        <taxon>Prunus</taxon>
    </lineage>
</organism>
<name>A0A6P5U110_PRUAV</name>
<dbReference type="RefSeq" id="XP_021832880.1">
    <property type="nucleotide sequence ID" value="XM_021977188.1"/>
</dbReference>
<dbReference type="InterPro" id="IPR008998">
    <property type="entry name" value="Agglutinin"/>
</dbReference>
<feature type="domain" description="Agglutinin" evidence="1">
    <location>
        <begin position="143"/>
        <end position="285"/>
    </location>
</feature>
<keyword evidence="2" id="KW-1185">Reference proteome</keyword>
<gene>
    <name evidence="3" type="primary">LOC110772731</name>
</gene>
<accession>A0A6P5U110</accession>
<dbReference type="GeneID" id="110772731"/>
<dbReference type="KEGG" id="pavi:110772731"/>
<reference evidence="3" key="1">
    <citation type="submission" date="2025-08" db="UniProtKB">
        <authorList>
            <consortium name="RefSeq"/>
        </authorList>
    </citation>
    <scope>IDENTIFICATION</scope>
</reference>
<sequence>MALQLPEHLALKSEYNHKYLRYRDYIDTVQGVLHFSGEEVVSPYTKFHAEDSGISSCYNNKFWRTAGEEDKRIVADVDEKPPNPLFNFEYVHQEDKIVRLFDVQHNKYLQIRPEDECLIVSDVLPDHNPTLFNFKVIDWDTLVIFPTLVAFIGDNGSYLRVQSNGEYPFLQFSANEPTDPTVEVEVSFTRDGYVHYRSTYNQRFWKRAAGTNWILADTDDTTVQDATLFWPVKVNIGNVNVVVALQCNNNFCRRLNWGAGIESLNAALPSPLPPVTPEAHLTVRELVKSRTIFDLNFHVDDARIYNRRHNVVVATGVAQNRTLKSAYAVILLSYEDTSTWISNLDDFAFTSLIPTTLTSDTLFVLNDDEGDIIGILGHFDGPYHWGEDHISKTQIRFPVVVPPMSKVKVTLLATTTSCDIPFSYSQRDTLIRQTPAAMTYIKEGGLYTGVSSYNFKHRRETERLAG</sequence>
<dbReference type="Proteomes" id="UP000515124">
    <property type="component" value="Unplaced"/>
</dbReference>
<dbReference type="PANTHER" id="PTHR39244">
    <property type="entry name" value="NATTERIN-4"/>
    <property type="match status" value="1"/>
</dbReference>
<dbReference type="SMART" id="SM00791">
    <property type="entry name" value="Agglutinin"/>
    <property type="match status" value="1"/>
</dbReference>
<dbReference type="SUPFAM" id="SSF50382">
    <property type="entry name" value="Agglutinin"/>
    <property type="match status" value="2"/>
</dbReference>
<evidence type="ECO:0000313" key="2">
    <source>
        <dbReference type="Proteomes" id="UP000515124"/>
    </source>
</evidence>
<dbReference type="Gene3D" id="2.80.10.50">
    <property type="match status" value="2"/>
</dbReference>
<dbReference type="InterPro" id="IPR053237">
    <property type="entry name" value="Natterin_C"/>
</dbReference>
<evidence type="ECO:0000259" key="1">
    <source>
        <dbReference type="SMART" id="SM00791"/>
    </source>
</evidence>
<proteinExistence type="predicted"/>
<dbReference type="CDD" id="cd20216">
    <property type="entry name" value="PFM_HFR-2-like"/>
    <property type="match status" value="1"/>
</dbReference>
<dbReference type="Gene3D" id="2.170.15.10">
    <property type="entry name" value="Proaerolysin, chain A, domain 3"/>
    <property type="match status" value="1"/>
</dbReference>
<dbReference type="InterPro" id="IPR036242">
    <property type="entry name" value="Agglutinin_dom_sf"/>
</dbReference>
<dbReference type="PANTHER" id="PTHR39244:SF5">
    <property type="entry name" value="NATTERIN-3-LIKE"/>
    <property type="match status" value="1"/>
</dbReference>
<dbReference type="AlphaFoldDB" id="A0A6P5U110"/>